<keyword evidence="2" id="KW-1185">Reference proteome</keyword>
<proteinExistence type="predicted"/>
<reference evidence="1 2" key="1">
    <citation type="submission" date="2007-04" db="EMBL/GenBank/DDBJ databases">
        <authorList>
            <person name="Fulton L."/>
            <person name="Clifton S."/>
            <person name="Fulton B."/>
            <person name="Xu J."/>
            <person name="Minx P."/>
            <person name="Pepin K.H."/>
            <person name="Johnson M."/>
            <person name="Thiruvilangam P."/>
            <person name="Bhonagiri V."/>
            <person name="Nash W.E."/>
            <person name="Mardis E.R."/>
            <person name="Wilson R.K."/>
        </authorList>
    </citation>
    <scope>NUCLEOTIDE SEQUENCE [LARGE SCALE GENOMIC DNA]</scope>
    <source>
        <strain evidence="1 2">ATCC 29799</strain>
    </source>
</reference>
<sequence length="245" mass="27271">MINDYKMGNIDFMESEELLDHIIERIGVYQDHGKSDDESIASAFRDFHGRLLALRPLTLGYTVGASYDGQSTIPGAEYVSVFRGLVGTEFADESMATKFAERDGVKLIFGFPPIPDGLYVDTEKNRKIIEEYLNSVASPGIGVEKMAAKAKDDILLEEVDALETILSCMKIEDITIKVVKGRLIADDADGNHWEENEIYDFILNECLAITPNGDLARGLCIKQEFLDSVLHYAAQRGVKVNRLTI</sequence>
<accession>A6P2F5</accession>
<reference evidence="1 2" key="2">
    <citation type="submission" date="2007-06" db="EMBL/GenBank/DDBJ databases">
        <title>Draft genome sequence of Pseudoflavonifractor capillosus ATCC 29799.</title>
        <authorList>
            <person name="Sudarsanam P."/>
            <person name="Ley R."/>
            <person name="Guruge J."/>
            <person name="Turnbaugh P.J."/>
            <person name="Mahowald M."/>
            <person name="Liep D."/>
            <person name="Gordon J."/>
        </authorList>
    </citation>
    <scope>NUCLEOTIDE SEQUENCE [LARGE SCALE GENOMIC DNA]</scope>
    <source>
        <strain evidence="1 2">ATCC 29799</strain>
    </source>
</reference>
<organism evidence="1 2">
    <name type="scientific">Pseudoflavonifractor capillosus ATCC 29799</name>
    <dbReference type="NCBI Taxonomy" id="411467"/>
    <lineage>
        <taxon>Bacteria</taxon>
        <taxon>Bacillati</taxon>
        <taxon>Bacillota</taxon>
        <taxon>Clostridia</taxon>
        <taxon>Eubacteriales</taxon>
        <taxon>Oscillospiraceae</taxon>
        <taxon>Pseudoflavonifractor</taxon>
    </lineage>
</organism>
<name>A6P2F5_9FIRM</name>
<evidence type="ECO:0000313" key="1">
    <source>
        <dbReference type="EMBL" id="EDM97542.1"/>
    </source>
</evidence>
<dbReference type="eggNOG" id="ENOG5030YRA">
    <property type="taxonomic scope" value="Bacteria"/>
</dbReference>
<dbReference type="EMBL" id="AAXG02000053">
    <property type="protein sequence ID" value="EDM97542.1"/>
    <property type="molecule type" value="Genomic_DNA"/>
</dbReference>
<gene>
    <name evidence="1" type="ORF">BACCAP_04686</name>
</gene>
<dbReference type="RefSeq" id="WP_006575134.1">
    <property type="nucleotide sequence ID" value="NZ_AAXG02000053.1"/>
</dbReference>
<comment type="caution">
    <text evidence="1">The sequence shown here is derived from an EMBL/GenBank/DDBJ whole genome shotgun (WGS) entry which is preliminary data.</text>
</comment>
<dbReference type="OrthoDB" id="1854133at2"/>
<dbReference type="Proteomes" id="UP000003639">
    <property type="component" value="Unassembled WGS sequence"/>
</dbReference>
<protein>
    <submittedName>
        <fullName evidence="1">Uncharacterized protein</fullName>
    </submittedName>
</protein>
<dbReference type="AlphaFoldDB" id="A6P2F5"/>
<evidence type="ECO:0000313" key="2">
    <source>
        <dbReference type="Proteomes" id="UP000003639"/>
    </source>
</evidence>